<keyword evidence="3" id="KW-0472">Membrane</keyword>
<dbReference type="InterPro" id="IPR023509">
    <property type="entry name" value="DTD-like_sf"/>
</dbReference>
<name>A0A397G6Q5_9GLOM</name>
<keyword evidence="3" id="KW-0812">Transmembrane</keyword>
<comment type="caution">
    <text evidence="4">The sequence shown here is derived from an EMBL/GenBank/DDBJ whole genome shotgun (WGS) entry which is preliminary data.</text>
</comment>
<keyword evidence="5" id="KW-1185">Reference proteome</keyword>
<dbReference type="InterPro" id="IPR003732">
    <property type="entry name" value="Daa-tRNA_deacyls_DTD"/>
</dbReference>
<reference evidence="4 5" key="1">
    <citation type="submission" date="2018-08" db="EMBL/GenBank/DDBJ databases">
        <title>Genome and evolution of the arbuscular mycorrhizal fungus Diversispora epigaea (formerly Glomus versiforme) and its bacterial endosymbionts.</title>
        <authorList>
            <person name="Sun X."/>
            <person name="Fei Z."/>
            <person name="Harrison M."/>
        </authorList>
    </citation>
    <scope>NUCLEOTIDE SEQUENCE [LARGE SCALE GENOMIC DNA]</scope>
    <source>
        <strain evidence="4 5">IT104</strain>
    </source>
</reference>
<evidence type="ECO:0000313" key="5">
    <source>
        <dbReference type="Proteomes" id="UP000266861"/>
    </source>
</evidence>
<dbReference type="GO" id="GO:0005737">
    <property type="term" value="C:cytoplasm"/>
    <property type="evidence" value="ECO:0007669"/>
    <property type="project" value="InterPro"/>
</dbReference>
<dbReference type="OrthoDB" id="275783at2759"/>
<organism evidence="4 5">
    <name type="scientific">Diversispora epigaea</name>
    <dbReference type="NCBI Taxonomy" id="1348612"/>
    <lineage>
        <taxon>Eukaryota</taxon>
        <taxon>Fungi</taxon>
        <taxon>Fungi incertae sedis</taxon>
        <taxon>Mucoromycota</taxon>
        <taxon>Glomeromycotina</taxon>
        <taxon>Glomeromycetes</taxon>
        <taxon>Diversisporales</taxon>
        <taxon>Diversisporaceae</taxon>
        <taxon>Diversispora</taxon>
    </lineage>
</organism>
<dbReference type="STRING" id="1348612.A0A397G6Q5"/>
<proteinExistence type="predicted"/>
<dbReference type="EMBL" id="PQFF01000557">
    <property type="protein sequence ID" value="RHZ45046.1"/>
    <property type="molecule type" value="Genomic_DNA"/>
</dbReference>
<gene>
    <name evidence="4" type="ORF">Glove_692g6</name>
</gene>
<dbReference type="SUPFAM" id="SSF69500">
    <property type="entry name" value="DTD-like"/>
    <property type="match status" value="1"/>
</dbReference>
<dbReference type="Pfam" id="PF02580">
    <property type="entry name" value="Tyr_Deacylase"/>
    <property type="match status" value="1"/>
</dbReference>
<dbReference type="GO" id="GO:0051499">
    <property type="term" value="F:D-aminoacyl-tRNA deacylase activity"/>
    <property type="evidence" value="ECO:0007669"/>
    <property type="project" value="InterPro"/>
</dbReference>
<sequence length="117" mass="13541">MRAVLQRILLQSIALSLFLNRGIVILLGIAYSRRFSLYALSLFLNRGIVILLGIAYSRRFSLYGNNFMKSDEAKEMYERFLEKMKKEYVEDRIKGATLTFDDVFGAMMNVNIVNEVN</sequence>
<feature type="transmembrane region" description="Helical" evidence="3">
    <location>
        <begin position="12"/>
        <end position="31"/>
    </location>
</feature>
<evidence type="ECO:0000256" key="2">
    <source>
        <dbReference type="ARBA" id="ARBA00032747"/>
    </source>
</evidence>
<dbReference type="AlphaFoldDB" id="A0A397G6Q5"/>
<evidence type="ECO:0000256" key="1">
    <source>
        <dbReference type="ARBA" id="ARBA00020007"/>
    </source>
</evidence>
<keyword evidence="3" id="KW-1133">Transmembrane helix</keyword>
<feature type="transmembrane region" description="Helical" evidence="3">
    <location>
        <begin position="37"/>
        <end position="56"/>
    </location>
</feature>
<evidence type="ECO:0000256" key="3">
    <source>
        <dbReference type="SAM" id="Phobius"/>
    </source>
</evidence>
<dbReference type="Gene3D" id="3.50.80.10">
    <property type="entry name" value="D-tyrosyl-tRNA(Tyr) deacylase"/>
    <property type="match status" value="1"/>
</dbReference>
<dbReference type="Proteomes" id="UP000266861">
    <property type="component" value="Unassembled WGS sequence"/>
</dbReference>
<protein>
    <recommendedName>
        <fullName evidence="1">D-aminoacyl-tRNA deacylase</fullName>
    </recommendedName>
    <alternativeName>
        <fullName evidence="2">Gly-tRNA(Ala) deacylase</fullName>
    </alternativeName>
</protein>
<evidence type="ECO:0000313" key="4">
    <source>
        <dbReference type="EMBL" id="RHZ45046.1"/>
    </source>
</evidence>
<accession>A0A397G6Q5</accession>